<evidence type="ECO:0000313" key="3">
    <source>
        <dbReference type="Proteomes" id="UP000199412"/>
    </source>
</evidence>
<accession>A0A1G6Z0U0</accession>
<keyword evidence="3" id="KW-1185">Reference proteome</keyword>
<dbReference type="Proteomes" id="UP000199412">
    <property type="component" value="Unassembled WGS sequence"/>
</dbReference>
<dbReference type="STRING" id="69960.SAMN05421720_102204"/>
<organism evidence="2 3">
    <name type="scientific">Rhodospira trueperi</name>
    <dbReference type="NCBI Taxonomy" id="69960"/>
    <lineage>
        <taxon>Bacteria</taxon>
        <taxon>Pseudomonadati</taxon>
        <taxon>Pseudomonadota</taxon>
        <taxon>Alphaproteobacteria</taxon>
        <taxon>Rhodospirillales</taxon>
        <taxon>Rhodospirillaceae</taxon>
        <taxon>Rhodospira</taxon>
    </lineage>
</organism>
<feature type="domain" description="Xylose isomerase-like TIM barrel" evidence="1">
    <location>
        <begin position="29"/>
        <end position="265"/>
    </location>
</feature>
<evidence type="ECO:0000313" key="2">
    <source>
        <dbReference type="EMBL" id="SDD96218.1"/>
    </source>
</evidence>
<gene>
    <name evidence="2" type="ORF">SAMN05421720_102204</name>
</gene>
<dbReference type="Pfam" id="PF01261">
    <property type="entry name" value="AP_endonuc_2"/>
    <property type="match status" value="1"/>
</dbReference>
<dbReference type="PANTHER" id="PTHR12110">
    <property type="entry name" value="HYDROXYPYRUVATE ISOMERASE"/>
    <property type="match status" value="1"/>
</dbReference>
<dbReference type="RefSeq" id="WP_092782690.1">
    <property type="nucleotide sequence ID" value="NZ_FNAP01000002.1"/>
</dbReference>
<dbReference type="InterPro" id="IPR013022">
    <property type="entry name" value="Xyl_isomerase-like_TIM-brl"/>
</dbReference>
<proteinExistence type="predicted"/>
<dbReference type="SUPFAM" id="SSF51658">
    <property type="entry name" value="Xylose isomerase-like"/>
    <property type="match status" value="1"/>
</dbReference>
<name>A0A1G6Z0U0_9PROT</name>
<keyword evidence="2" id="KW-0413">Isomerase</keyword>
<evidence type="ECO:0000259" key="1">
    <source>
        <dbReference type="Pfam" id="PF01261"/>
    </source>
</evidence>
<dbReference type="EMBL" id="FNAP01000002">
    <property type="protein sequence ID" value="SDD96218.1"/>
    <property type="molecule type" value="Genomic_DNA"/>
</dbReference>
<dbReference type="OrthoDB" id="127676at2"/>
<dbReference type="Gene3D" id="3.20.20.150">
    <property type="entry name" value="Divalent-metal-dependent TIM barrel enzymes"/>
    <property type="match status" value="1"/>
</dbReference>
<protein>
    <submittedName>
        <fullName evidence="2">Sugar phosphate isomerase/epimerase</fullName>
    </submittedName>
</protein>
<dbReference type="GO" id="GO:0016853">
    <property type="term" value="F:isomerase activity"/>
    <property type="evidence" value="ECO:0007669"/>
    <property type="project" value="UniProtKB-KW"/>
</dbReference>
<sequence>MSTITSVGVMLTGHDPKGMAEALDLLDVIGADHVEINPALAGLIADGRVRPEPLRHLQDSLAGRRLGVTVHAPLSLNLMDETLIDLHRAVGAASLEVCAALGARCMVVHPGWIDGRRLLVERDRLMALERAELHALAERAAEVGVTLALENMPVIAEALTGDLLNHGIDCVSVRDQVEAVGHPNLAATIDVSHACISSAHLGVDARGQIRALAPVTRHLHLHDSFGRVPTLPRPGLGEDLAYGMGDLHLPLGWGSLPWEHLLTDLPLPEAVTLTLEIMPWYANTDTLADSLARARALAALMDRRAADPAAAE</sequence>
<reference evidence="2 3" key="1">
    <citation type="submission" date="2016-10" db="EMBL/GenBank/DDBJ databases">
        <authorList>
            <person name="de Groot N.N."/>
        </authorList>
    </citation>
    <scope>NUCLEOTIDE SEQUENCE [LARGE SCALE GENOMIC DNA]</scope>
    <source>
        <strain evidence="2 3">ATCC 700224</strain>
    </source>
</reference>
<dbReference type="InterPro" id="IPR050312">
    <property type="entry name" value="IolE/XylAMocC-like"/>
</dbReference>
<dbReference type="InterPro" id="IPR036237">
    <property type="entry name" value="Xyl_isomerase-like_sf"/>
</dbReference>
<dbReference type="AlphaFoldDB" id="A0A1G6Z0U0"/>